<proteinExistence type="predicted"/>
<dbReference type="AlphaFoldDB" id="A0A382KVE6"/>
<gene>
    <name evidence="1" type="ORF">METZ01_LOCUS279475</name>
</gene>
<name>A0A382KVE6_9ZZZZ</name>
<dbReference type="Gene3D" id="3.30.360.10">
    <property type="entry name" value="Dihydrodipicolinate Reductase, domain 2"/>
    <property type="match status" value="1"/>
</dbReference>
<evidence type="ECO:0000313" key="1">
    <source>
        <dbReference type="EMBL" id="SVC26621.1"/>
    </source>
</evidence>
<protein>
    <recommendedName>
        <fullName evidence="2">Gfo/Idh/MocA-like oxidoreductase C-terminal domain-containing protein</fullName>
    </recommendedName>
</protein>
<reference evidence="1" key="1">
    <citation type="submission" date="2018-05" db="EMBL/GenBank/DDBJ databases">
        <authorList>
            <person name="Lanie J.A."/>
            <person name="Ng W.-L."/>
            <person name="Kazmierczak K.M."/>
            <person name="Andrzejewski T.M."/>
            <person name="Davidsen T.M."/>
            <person name="Wayne K.J."/>
            <person name="Tettelin H."/>
            <person name="Glass J.I."/>
            <person name="Rusch D."/>
            <person name="Podicherti R."/>
            <person name="Tsui H.-C.T."/>
            <person name="Winkler M.E."/>
        </authorList>
    </citation>
    <scope>NUCLEOTIDE SEQUENCE</scope>
</reference>
<accession>A0A382KVE6</accession>
<sequence>MKIFDPAFEQLVTEVDALGDTIRFVQINHLHTNNAHHLAAYDLVRADDLTEEGAQQLGQARDAHVLRALGPVEGGARRAFFHLAGSMIHDLYGLRRLFGPVRGVVSAEFWNEGDGISTILDCGEGIRCTATWVELLDIRYFHETLEVYGDGRGLILTYPTGFAREVATLTVRAPDAEGTGAQWQPVIEGEIAFVRELRHFHDCVAAQTPCRASLAEARHDVQLVIDIVRAATQR</sequence>
<organism evidence="1">
    <name type="scientific">marine metagenome</name>
    <dbReference type="NCBI Taxonomy" id="408172"/>
    <lineage>
        <taxon>unclassified sequences</taxon>
        <taxon>metagenomes</taxon>
        <taxon>ecological metagenomes</taxon>
    </lineage>
</organism>
<dbReference type="EMBL" id="UINC01082133">
    <property type="protein sequence ID" value="SVC26621.1"/>
    <property type="molecule type" value="Genomic_DNA"/>
</dbReference>
<evidence type="ECO:0008006" key="2">
    <source>
        <dbReference type="Google" id="ProtNLM"/>
    </source>
</evidence>